<evidence type="ECO:0000256" key="1">
    <source>
        <dbReference type="SAM" id="MobiDB-lite"/>
    </source>
</evidence>
<name>A0A8H7CN67_9AGAR</name>
<dbReference type="EMBL" id="JACAZI010000018">
    <property type="protein sequence ID" value="KAF7341458.1"/>
    <property type="molecule type" value="Genomic_DNA"/>
</dbReference>
<reference evidence="2" key="1">
    <citation type="submission" date="2020-05" db="EMBL/GenBank/DDBJ databases">
        <title>Mycena genomes resolve the evolution of fungal bioluminescence.</title>
        <authorList>
            <person name="Tsai I.J."/>
        </authorList>
    </citation>
    <scope>NUCLEOTIDE SEQUENCE</scope>
    <source>
        <strain evidence="2">CCC161011</strain>
    </source>
</reference>
<dbReference type="Proteomes" id="UP000620124">
    <property type="component" value="Unassembled WGS sequence"/>
</dbReference>
<dbReference type="AlphaFoldDB" id="A0A8H7CN67"/>
<proteinExistence type="predicted"/>
<feature type="region of interest" description="Disordered" evidence="1">
    <location>
        <begin position="214"/>
        <end position="250"/>
    </location>
</feature>
<accession>A0A8H7CN67</accession>
<keyword evidence="3" id="KW-1185">Reference proteome</keyword>
<comment type="caution">
    <text evidence="2">The sequence shown here is derived from an EMBL/GenBank/DDBJ whole genome shotgun (WGS) entry which is preliminary data.</text>
</comment>
<evidence type="ECO:0000313" key="2">
    <source>
        <dbReference type="EMBL" id="KAF7341458.1"/>
    </source>
</evidence>
<evidence type="ECO:0000313" key="3">
    <source>
        <dbReference type="Proteomes" id="UP000620124"/>
    </source>
</evidence>
<organism evidence="2 3">
    <name type="scientific">Mycena venus</name>
    <dbReference type="NCBI Taxonomy" id="2733690"/>
    <lineage>
        <taxon>Eukaryota</taxon>
        <taxon>Fungi</taxon>
        <taxon>Dikarya</taxon>
        <taxon>Basidiomycota</taxon>
        <taxon>Agaricomycotina</taxon>
        <taxon>Agaricomycetes</taxon>
        <taxon>Agaricomycetidae</taxon>
        <taxon>Agaricales</taxon>
        <taxon>Marasmiineae</taxon>
        <taxon>Mycenaceae</taxon>
        <taxon>Mycena</taxon>
    </lineage>
</organism>
<dbReference type="OrthoDB" id="3005703at2759"/>
<protein>
    <submittedName>
        <fullName evidence="2">XPGI domain-containing protein</fullName>
    </submittedName>
</protein>
<gene>
    <name evidence="2" type="ORF">MVEN_01883000</name>
</gene>
<sequence>MTFLETWRETLRSELRTNASRHLPHRYNQLANNIPADFPDLSVVNLYLHPIVVEGPTTMFLPALQKITSAGVMAALAIEEGALPPQSASLIKSIVGNRSHKSTGYLAELRLTLSLDPNILTSALQAITGRRDPREGSQTAVTTWLTSALPKVHVWVLKAMLEHISPVMVLDYICAQSDRTARQRKRTLQLAIDASQLAINASQLAIDASQPSIASSSSAAPANQEGHVMNPTVNRQQSLTPSKAKNGLRRAHEKRYTTMSTTYQGKEVLELISDSDGEF</sequence>
<feature type="compositionally biased region" description="Polar residues" evidence="1">
    <location>
        <begin position="231"/>
        <end position="243"/>
    </location>
</feature>